<organism evidence="5 6">
    <name type="scientific">Sphaerobolus stellatus (strain SS14)</name>
    <dbReference type="NCBI Taxonomy" id="990650"/>
    <lineage>
        <taxon>Eukaryota</taxon>
        <taxon>Fungi</taxon>
        <taxon>Dikarya</taxon>
        <taxon>Basidiomycota</taxon>
        <taxon>Agaricomycotina</taxon>
        <taxon>Agaricomycetes</taxon>
        <taxon>Phallomycetidae</taxon>
        <taxon>Geastrales</taxon>
        <taxon>Sphaerobolaceae</taxon>
        <taxon>Sphaerobolus</taxon>
    </lineage>
</organism>
<dbReference type="SUPFAM" id="SSF52129">
    <property type="entry name" value="Caspase-like"/>
    <property type="match status" value="1"/>
</dbReference>
<evidence type="ECO:0000313" key="6">
    <source>
        <dbReference type="Proteomes" id="UP000054279"/>
    </source>
</evidence>
<dbReference type="InterPro" id="IPR050452">
    <property type="entry name" value="Metacaspase"/>
</dbReference>
<protein>
    <recommendedName>
        <fullName evidence="4">Peptidase C14 caspase domain-containing protein</fullName>
    </recommendedName>
</protein>
<dbReference type="GO" id="GO:0006508">
    <property type="term" value="P:proteolysis"/>
    <property type="evidence" value="ECO:0007669"/>
    <property type="project" value="InterPro"/>
</dbReference>
<dbReference type="GO" id="GO:0006915">
    <property type="term" value="P:apoptotic process"/>
    <property type="evidence" value="ECO:0007669"/>
    <property type="project" value="UniProtKB-KW"/>
</dbReference>
<feature type="domain" description="Peptidase C14 caspase" evidence="4">
    <location>
        <begin position="15"/>
        <end position="369"/>
    </location>
</feature>
<evidence type="ECO:0000259" key="4">
    <source>
        <dbReference type="Pfam" id="PF00656"/>
    </source>
</evidence>
<dbReference type="InterPro" id="IPR029030">
    <property type="entry name" value="Caspase-like_dom_sf"/>
</dbReference>
<evidence type="ECO:0000313" key="5">
    <source>
        <dbReference type="EMBL" id="KIJ25341.1"/>
    </source>
</evidence>
<comment type="similarity">
    <text evidence="1">Belongs to the peptidase C14B family.</text>
</comment>
<keyword evidence="6" id="KW-1185">Reference proteome</keyword>
<name>A0A0C9UIY7_SPHS4</name>
<keyword evidence="3" id="KW-0378">Hydrolase</keyword>
<dbReference type="PANTHER" id="PTHR48104:SF30">
    <property type="entry name" value="METACASPASE-1"/>
    <property type="match status" value="1"/>
</dbReference>
<dbReference type="PANTHER" id="PTHR48104">
    <property type="entry name" value="METACASPASE-4"/>
    <property type="match status" value="1"/>
</dbReference>
<reference evidence="5 6" key="1">
    <citation type="submission" date="2014-06" db="EMBL/GenBank/DDBJ databases">
        <title>Evolutionary Origins and Diversification of the Mycorrhizal Mutualists.</title>
        <authorList>
            <consortium name="DOE Joint Genome Institute"/>
            <consortium name="Mycorrhizal Genomics Consortium"/>
            <person name="Kohler A."/>
            <person name="Kuo A."/>
            <person name="Nagy L.G."/>
            <person name="Floudas D."/>
            <person name="Copeland A."/>
            <person name="Barry K.W."/>
            <person name="Cichocki N."/>
            <person name="Veneault-Fourrey C."/>
            <person name="LaButti K."/>
            <person name="Lindquist E.A."/>
            <person name="Lipzen A."/>
            <person name="Lundell T."/>
            <person name="Morin E."/>
            <person name="Murat C."/>
            <person name="Riley R."/>
            <person name="Ohm R."/>
            <person name="Sun H."/>
            <person name="Tunlid A."/>
            <person name="Henrissat B."/>
            <person name="Grigoriev I.V."/>
            <person name="Hibbett D.S."/>
            <person name="Martin F."/>
        </authorList>
    </citation>
    <scope>NUCLEOTIDE SEQUENCE [LARGE SCALE GENOMIC DNA]</scope>
    <source>
        <strain evidence="5 6">SS14</strain>
    </source>
</reference>
<dbReference type="GO" id="GO:0005737">
    <property type="term" value="C:cytoplasm"/>
    <property type="evidence" value="ECO:0007669"/>
    <property type="project" value="TreeGrafter"/>
</dbReference>
<evidence type="ECO:0000256" key="3">
    <source>
        <dbReference type="ARBA" id="ARBA00022807"/>
    </source>
</evidence>
<sequence>MAPCLYQPEASPVRRALCVAIEYEKGDQILLPQIPGAHRDARNLAKVLKEKFKYEVTLLLDNGSGPEPNRNNIWAALKKMVSESKAGDRLFFHYSGHGGQVPNLDGSESDGFDEVLVPIGSSKRKAEWLKDTVLQDDDLNKLVTSLPTESSLVALFDCCHSGTALDLPYTRRFERRTFSSSSGTVTGLLDLCAEPESIANIPGLETVLPPVSILSGGNEILNKESHSRRASHNTSRKMSATVRVDLVTDNYTPPSDVRPVKKRKCRSHVLRGASKDPKGQKTENSSNKPSIFLWAACADDKEAYGGKKSGGLLTNVFLECLKENYVTEYTLGDLLDEAHHRLQAKAERIAKKAPDAIHQQLWFSSNTLPDYDSRMSF</sequence>
<evidence type="ECO:0000256" key="2">
    <source>
        <dbReference type="ARBA" id="ARBA00022703"/>
    </source>
</evidence>
<dbReference type="Proteomes" id="UP000054279">
    <property type="component" value="Unassembled WGS sequence"/>
</dbReference>
<keyword evidence="2" id="KW-0053">Apoptosis</keyword>
<dbReference type="Gene3D" id="3.40.50.1460">
    <property type="match status" value="1"/>
</dbReference>
<dbReference type="Pfam" id="PF00656">
    <property type="entry name" value="Peptidase_C14"/>
    <property type="match status" value="1"/>
</dbReference>
<gene>
    <name evidence="5" type="ORF">M422DRAFT_72189</name>
</gene>
<dbReference type="AlphaFoldDB" id="A0A0C9UIY7"/>
<dbReference type="EMBL" id="KN837420">
    <property type="protein sequence ID" value="KIJ25341.1"/>
    <property type="molecule type" value="Genomic_DNA"/>
</dbReference>
<evidence type="ECO:0000256" key="1">
    <source>
        <dbReference type="ARBA" id="ARBA00009005"/>
    </source>
</evidence>
<accession>A0A0C9UIY7</accession>
<dbReference type="InterPro" id="IPR011600">
    <property type="entry name" value="Pept_C14_caspase"/>
</dbReference>
<dbReference type="GO" id="GO:0004197">
    <property type="term" value="F:cysteine-type endopeptidase activity"/>
    <property type="evidence" value="ECO:0007669"/>
    <property type="project" value="InterPro"/>
</dbReference>
<dbReference type="HOGENOM" id="CLU_029389_6_2_1"/>
<keyword evidence="3" id="KW-0788">Thiol protease</keyword>
<keyword evidence="3" id="KW-0645">Protease</keyword>
<dbReference type="OrthoDB" id="3223806at2759"/>
<proteinExistence type="inferred from homology"/>